<feature type="compositionally biased region" description="Low complexity" evidence="1">
    <location>
        <begin position="72"/>
        <end position="81"/>
    </location>
</feature>
<protein>
    <submittedName>
        <fullName evidence="2">Uncharacterized protein</fullName>
    </submittedName>
</protein>
<reference evidence="2" key="1">
    <citation type="submission" date="2020-11" db="EMBL/GenBank/DDBJ databases">
        <authorList>
            <person name="Koelle M."/>
            <person name="Horta M.A.C."/>
            <person name="Nowrousian M."/>
            <person name="Ohm R.A."/>
            <person name="Benz P."/>
            <person name="Pilgard A."/>
        </authorList>
    </citation>
    <scope>NUCLEOTIDE SEQUENCE</scope>
    <source>
        <strain evidence="2">FPRL280</strain>
    </source>
</reference>
<feature type="compositionally biased region" description="Acidic residues" evidence="1">
    <location>
        <begin position="84"/>
        <end position="98"/>
    </location>
</feature>
<feature type="compositionally biased region" description="Polar residues" evidence="1">
    <location>
        <begin position="178"/>
        <end position="187"/>
    </location>
</feature>
<organism evidence="2 3">
    <name type="scientific">Rhodonia placenta</name>
    <dbReference type="NCBI Taxonomy" id="104341"/>
    <lineage>
        <taxon>Eukaryota</taxon>
        <taxon>Fungi</taxon>
        <taxon>Dikarya</taxon>
        <taxon>Basidiomycota</taxon>
        <taxon>Agaricomycotina</taxon>
        <taxon>Agaricomycetes</taxon>
        <taxon>Polyporales</taxon>
        <taxon>Adustoporiaceae</taxon>
        <taxon>Rhodonia</taxon>
    </lineage>
</organism>
<name>A0A8H7U173_9APHY</name>
<dbReference type="EMBL" id="JADOXO010000151">
    <property type="protein sequence ID" value="KAF9811510.1"/>
    <property type="molecule type" value="Genomic_DNA"/>
</dbReference>
<dbReference type="Proteomes" id="UP000639403">
    <property type="component" value="Unassembled WGS sequence"/>
</dbReference>
<feature type="region of interest" description="Disordered" evidence="1">
    <location>
        <begin position="1"/>
        <end position="187"/>
    </location>
</feature>
<dbReference type="AlphaFoldDB" id="A0A8H7U173"/>
<feature type="compositionally biased region" description="Basic and acidic residues" evidence="1">
    <location>
        <begin position="48"/>
        <end position="60"/>
    </location>
</feature>
<evidence type="ECO:0000313" key="2">
    <source>
        <dbReference type="EMBL" id="KAF9811510.1"/>
    </source>
</evidence>
<proteinExistence type="predicted"/>
<sequence length="312" mass="33739">MARKTDSSDDEAPETFTFNSSKKVAKGAQDTLEEFQAAEKSKRKQKNREKDRVLKERAEQAKQNAARKGKGRAPPLAAGRAGSDEAEGEEEGRADDELEVRMRRAMREAEEESDVGEGSPFEGLAGSGSESEEGGLEEDEDEDASASSHSDSEDGEEAASDQDEQVQEGSSSEEETDNAASILTNALASKNHLPDHLFKSAFSKVQSVPSSSKRKFDVSADAPRLPSKKRRHQPKDLLVGSRTIRTLANPSPAVPSVAPRALMPPARVNKFLKRSLNLKGSIADCRTKGWDRKSANVGVMKRSGPAASFVRG</sequence>
<feature type="compositionally biased region" description="Basic and acidic residues" evidence="1">
    <location>
        <begin position="99"/>
        <end position="108"/>
    </location>
</feature>
<accession>A0A8H7U173</accession>
<comment type="caution">
    <text evidence="2">The sequence shown here is derived from an EMBL/GenBank/DDBJ whole genome shotgun (WGS) entry which is preliminary data.</text>
</comment>
<feature type="compositionally biased region" description="Acidic residues" evidence="1">
    <location>
        <begin position="130"/>
        <end position="144"/>
    </location>
</feature>
<gene>
    <name evidence="2" type="ORF">IEO21_06561</name>
</gene>
<evidence type="ECO:0000256" key="1">
    <source>
        <dbReference type="SAM" id="MobiDB-lite"/>
    </source>
</evidence>
<reference evidence="2" key="2">
    <citation type="journal article" name="Front. Microbiol.">
        <title>Degradative Capacity of Two Strains of Rhodonia placenta: From Phenotype to Genotype.</title>
        <authorList>
            <person name="Kolle M."/>
            <person name="Horta M.A.C."/>
            <person name="Nowrousian M."/>
            <person name="Ohm R.A."/>
            <person name="Benz J.P."/>
            <person name="Pilgard A."/>
        </authorList>
    </citation>
    <scope>NUCLEOTIDE SEQUENCE</scope>
    <source>
        <strain evidence="2">FPRL280</strain>
    </source>
</reference>
<feature type="compositionally biased region" description="Acidic residues" evidence="1">
    <location>
        <begin position="153"/>
        <end position="177"/>
    </location>
</feature>
<evidence type="ECO:0000313" key="3">
    <source>
        <dbReference type="Proteomes" id="UP000639403"/>
    </source>
</evidence>
<feature type="region of interest" description="Disordered" evidence="1">
    <location>
        <begin position="203"/>
        <end position="238"/>
    </location>
</feature>